<evidence type="ECO:0000313" key="2">
    <source>
        <dbReference type="Proteomes" id="UP000655016"/>
    </source>
</evidence>
<protein>
    <recommendedName>
        <fullName evidence="3">Alpha/beta hydrolase family protein</fullName>
    </recommendedName>
</protein>
<reference evidence="2" key="1">
    <citation type="journal article" date="2019" name="Int. J. Syst. Evol. Microbiol.">
        <title>The Global Catalogue of Microorganisms (GCM) 10K type strain sequencing project: providing services to taxonomists for standard genome sequencing and annotation.</title>
        <authorList>
            <consortium name="The Broad Institute Genomics Platform"/>
            <consortium name="The Broad Institute Genome Sequencing Center for Infectious Disease"/>
            <person name="Wu L."/>
            <person name="Ma J."/>
        </authorList>
    </citation>
    <scope>NUCLEOTIDE SEQUENCE [LARGE SCALE GENOMIC DNA]</scope>
    <source>
        <strain evidence="2">CGMCC 1.16060</strain>
    </source>
</reference>
<dbReference type="SUPFAM" id="SSF53474">
    <property type="entry name" value="alpha/beta-Hydrolases"/>
    <property type="match status" value="1"/>
</dbReference>
<evidence type="ECO:0000313" key="1">
    <source>
        <dbReference type="EMBL" id="GGF04483.1"/>
    </source>
</evidence>
<proteinExistence type="predicted"/>
<organism evidence="1 2">
    <name type="scientific">Flavobacterium limi</name>
    <dbReference type="NCBI Taxonomy" id="2045105"/>
    <lineage>
        <taxon>Bacteria</taxon>
        <taxon>Pseudomonadati</taxon>
        <taxon>Bacteroidota</taxon>
        <taxon>Flavobacteriia</taxon>
        <taxon>Flavobacteriales</taxon>
        <taxon>Flavobacteriaceae</taxon>
        <taxon>Flavobacterium</taxon>
    </lineage>
</organism>
<accession>A0ABQ1TYH0</accession>
<sequence length="154" mass="17622">MSTDSLVPKTGVPQIVRLPFWERGADNIQFVINELKKTNPRLDFEHITLIGHSNGADMTALFPKKYPNIAYRIIALDNRRMALPRTNKPKVYSLRSGDQPADKDVLPTAEESKKYGMTIIKLPNTIHNNMDDRGSETDHKEITNYLLKFLNDKK</sequence>
<gene>
    <name evidence="1" type="ORF">GCM10011518_12140</name>
</gene>
<dbReference type="InterPro" id="IPR029058">
    <property type="entry name" value="AB_hydrolase_fold"/>
</dbReference>
<dbReference type="EMBL" id="BMKP01000002">
    <property type="protein sequence ID" value="GGF04483.1"/>
    <property type="molecule type" value="Genomic_DNA"/>
</dbReference>
<dbReference type="Proteomes" id="UP000655016">
    <property type="component" value="Unassembled WGS sequence"/>
</dbReference>
<keyword evidence="2" id="KW-1185">Reference proteome</keyword>
<dbReference type="Gene3D" id="3.40.50.1820">
    <property type="entry name" value="alpha/beta hydrolase"/>
    <property type="match status" value="1"/>
</dbReference>
<comment type="caution">
    <text evidence="1">The sequence shown here is derived from an EMBL/GenBank/DDBJ whole genome shotgun (WGS) entry which is preliminary data.</text>
</comment>
<evidence type="ECO:0008006" key="3">
    <source>
        <dbReference type="Google" id="ProtNLM"/>
    </source>
</evidence>
<name>A0ABQ1TYH0_9FLAO</name>